<dbReference type="OrthoDB" id="2152029at2759"/>
<dbReference type="EMBL" id="BN001307">
    <property type="protein sequence ID" value="CBF84708.1"/>
    <property type="molecule type" value="Genomic_DNA"/>
</dbReference>
<proteinExistence type="predicted"/>
<dbReference type="OMA" id="DGALGHW"/>
<evidence type="ECO:0000259" key="2">
    <source>
        <dbReference type="Pfam" id="PF07859"/>
    </source>
</evidence>
<dbReference type="InParanoid" id="Q5AS33"/>
<reference evidence="4" key="2">
    <citation type="journal article" date="2009" name="Fungal Genet. Biol.">
        <title>The 2008 update of the Aspergillus nidulans genome annotation: a community effort.</title>
        <authorList>
            <person name="Wortman J.R."/>
            <person name="Gilsenan J.M."/>
            <person name="Joardar V."/>
            <person name="Deegan J."/>
            <person name="Clutterbuck J."/>
            <person name="Andersen M.R."/>
            <person name="Archer D."/>
            <person name="Bencina M."/>
            <person name="Braus G."/>
            <person name="Coutinho P."/>
            <person name="von Dohren H."/>
            <person name="Doonan J."/>
            <person name="Driessen A.J."/>
            <person name="Durek P."/>
            <person name="Espeso E."/>
            <person name="Fekete E."/>
            <person name="Flipphi M."/>
            <person name="Estrada C.G."/>
            <person name="Geysens S."/>
            <person name="Goldman G."/>
            <person name="de Groot P.W."/>
            <person name="Hansen K."/>
            <person name="Harris S.D."/>
            <person name="Heinekamp T."/>
            <person name="Helmstaedt K."/>
            <person name="Henrissat B."/>
            <person name="Hofmann G."/>
            <person name="Homan T."/>
            <person name="Horio T."/>
            <person name="Horiuchi H."/>
            <person name="James S."/>
            <person name="Jones M."/>
            <person name="Karaffa L."/>
            <person name="Karanyi Z."/>
            <person name="Kato M."/>
            <person name="Keller N."/>
            <person name="Kelly D.E."/>
            <person name="Kiel J.A."/>
            <person name="Kim J.M."/>
            <person name="van der Klei I.J."/>
            <person name="Klis F.M."/>
            <person name="Kovalchuk A."/>
            <person name="Krasevec N."/>
            <person name="Kubicek C.P."/>
            <person name="Liu B."/>
            <person name="Maccabe A."/>
            <person name="Meyer V."/>
            <person name="Mirabito P."/>
            <person name="Miskei M."/>
            <person name="Mos M."/>
            <person name="Mullins J."/>
            <person name="Nelson D.R."/>
            <person name="Nielsen J."/>
            <person name="Oakley B.R."/>
            <person name="Osmani S.A."/>
            <person name="Pakula T."/>
            <person name="Paszewski A."/>
            <person name="Paulsen I."/>
            <person name="Pilsyk S."/>
            <person name="Pocsi I."/>
            <person name="Punt P.J."/>
            <person name="Ram A.F."/>
            <person name="Ren Q."/>
            <person name="Robellet X."/>
            <person name="Robson G."/>
            <person name="Seiboth B."/>
            <person name="van Solingen P."/>
            <person name="Specht T."/>
            <person name="Sun J."/>
            <person name="Taheri-Talesh N."/>
            <person name="Takeshita N."/>
            <person name="Ussery D."/>
            <person name="vanKuyk P.A."/>
            <person name="Visser H."/>
            <person name="van de Vondervoort P.J."/>
            <person name="de Vries R.P."/>
            <person name="Walton J."/>
            <person name="Xiang X."/>
            <person name="Xiong Y."/>
            <person name="Zeng A.P."/>
            <person name="Brandt B.W."/>
            <person name="Cornell M.J."/>
            <person name="van den Hondel C.A."/>
            <person name="Visser J."/>
            <person name="Oliver S.G."/>
            <person name="Turner G."/>
        </authorList>
    </citation>
    <scope>GENOME REANNOTATION</scope>
    <source>
        <strain evidence="4">FGSC A4 / ATCC 38163 / CBS 112.46 / NRRL 194 / M139</strain>
    </source>
</reference>
<keyword evidence="1" id="KW-0378">Hydrolase</keyword>
<feature type="domain" description="Alpha/beta hydrolase fold-3" evidence="2">
    <location>
        <begin position="155"/>
        <end position="340"/>
    </location>
</feature>
<dbReference type="Proteomes" id="UP000000560">
    <property type="component" value="Chromosome VII"/>
</dbReference>
<dbReference type="InterPro" id="IPR029058">
    <property type="entry name" value="AB_hydrolase_fold"/>
</dbReference>
<dbReference type="KEGG" id="ani:ANIA_08897"/>
<dbReference type="PANTHER" id="PTHR48081">
    <property type="entry name" value="AB HYDROLASE SUPERFAMILY PROTEIN C4A8.06C"/>
    <property type="match status" value="1"/>
</dbReference>
<dbReference type="AlphaFoldDB" id="Q5AS33"/>
<dbReference type="InterPro" id="IPR050300">
    <property type="entry name" value="GDXG_lipolytic_enzyme"/>
</dbReference>
<name>Q5AS33_EMENI</name>
<dbReference type="GeneID" id="2868138"/>
<keyword evidence="4" id="KW-1185">Reference proteome</keyword>
<sequence>MLTIAQKLDYIPALASVAVTFVWALLTVAIRAPEYPSHWLLHVGYAVFRKLTARLSAAQMQYVLPASNLVYNRYIRSVRQKPLTVQLEHGAMGHWIGDPKAKNILVWYHGTSRLLAHNPPGVLTEAGGGFALPANIGYFKFFASIVADCERNGQSLAVFALTYTLAPVATYPTQLRQAVEALRYILVEKRHSADHVMLGGDSAGGNLVGGVLSHLSHTHPAIDPLPLDGAALAGAVMIAPWTQLQPELGDRIIDSRGDLITPAVGPLWGSGYVGEAPKDFYTDLSDAPVEWFAKFPVRKILVCGGEREILLPVIEDFVEKLRKGFKGDVEFCVGKGEGHVAPVYNLYIGDKRETQQGARAKSFIRGLLEKM</sequence>
<gene>
    <name evidence="3" type="ORF">ANIA_08897</name>
</gene>
<dbReference type="RefSeq" id="XP_682166.1">
    <property type="nucleotide sequence ID" value="XM_677074.1"/>
</dbReference>
<evidence type="ECO:0000313" key="4">
    <source>
        <dbReference type="Proteomes" id="UP000000560"/>
    </source>
</evidence>
<dbReference type="GO" id="GO:0016787">
    <property type="term" value="F:hydrolase activity"/>
    <property type="evidence" value="ECO:0007669"/>
    <property type="project" value="UniProtKB-KW"/>
</dbReference>
<dbReference type="eggNOG" id="KOG1515">
    <property type="taxonomic scope" value="Eukaryota"/>
</dbReference>
<dbReference type="InterPro" id="IPR013094">
    <property type="entry name" value="AB_hydrolase_3"/>
</dbReference>
<accession>Q5AS33</accession>
<dbReference type="Gene3D" id="3.40.50.1820">
    <property type="entry name" value="alpha/beta hydrolase"/>
    <property type="match status" value="1"/>
</dbReference>
<accession>C8VLS1</accession>
<organism evidence="3 4">
    <name type="scientific">Emericella nidulans (strain FGSC A4 / ATCC 38163 / CBS 112.46 / NRRL 194 / M139)</name>
    <name type="common">Aspergillus nidulans</name>
    <dbReference type="NCBI Taxonomy" id="227321"/>
    <lineage>
        <taxon>Eukaryota</taxon>
        <taxon>Fungi</taxon>
        <taxon>Dikarya</taxon>
        <taxon>Ascomycota</taxon>
        <taxon>Pezizomycotina</taxon>
        <taxon>Eurotiomycetes</taxon>
        <taxon>Eurotiomycetidae</taxon>
        <taxon>Eurotiales</taxon>
        <taxon>Aspergillaceae</taxon>
        <taxon>Aspergillus</taxon>
        <taxon>Aspergillus subgen. Nidulantes</taxon>
    </lineage>
</organism>
<evidence type="ECO:0000313" key="3">
    <source>
        <dbReference type="EMBL" id="CBF84708.1"/>
    </source>
</evidence>
<reference evidence="4" key="1">
    <citation type="journal article" date="2005" name="Nature">
        <title>Sequencing of Aspergillus nidulans and comparative analysis with A. fumigatus and A. oryzae.</title>
        <authorList>
            <person name="Galagan J.E."/>
            <person name="Calvo S.E."/>
            <person name="Cuomo C."/>
            <person name="Ma L.J."/>
            <person name="Wortman J.R."/>
            <person name="Batzoglou S."/>
            <person name="Lee S.I."/>
            <person name="Basturkmen M."/>
            <person name="Spevak C.C."/>
            <person name="Clutterbuck J."/>
            <person name="Kapitonov V."/>
            <person name="Jurka J."/>
            <person name="Scazzocchio C."/>
            <person name="Farman M."/>
            <person name="Butler J."/>
            <person name="Purcell S."/>
            <person name="Harris S."/>
            <person name="Braus G.H."/>
            <person name="Draht O."/>
            <person name="Busch S."/>
            <person name="D'Enfert C."/>
            <person name="Bouchier C."/>
            <person name="Goldman G.H."/>
            <person name="Bell-Pedersen D."/>
            <person name="Griffiths-Jones S."/>
            <person name="Doonan J.H."/>
            <person name="Yu J."/>
            <person name="Vienken K."/>
            <person name="Pain A."/>
            <person name="Freitag M."/>
            <person name="Selker E.U."/>
            <person name="Archer D.B."/>
            <person name="Penalva M.A."/>
            <person name="Oakley B.R."/>
            <person name="Momany M."/>
            <person name="Tanaka T."/>
            <person name="Kumagai T."/>
            <person name="Asai K."/>
            <person name="Machida M."/>
            <person name="Nierman W.C."/>
            <person name="Denning D.W."/>
            <person name="Caddick M."/>
            <person name="Hynes M."/>
            <person name="Paoletti M."/>
            <person name="Fischer R."/>
            <person name="Miller B."/>
            <person name="Dyer P."/>
            <person name="Sachs M.S."/>
            <person name="Osmani S.A."/>
            <person name="Birren B.W."/>
        </authorList>
    </citation>
    <scope>NUCLEOTIDE SEQUENCE [LARGE SCALE GENOMIC DNA]</scope>
    <source>
        <strain evidence="4">FGSC A4 / ATCC 38163 / CBS 112.46 / NRRL 194 / M139</strain>
    </source>
</reference>
<protein>
    <submittedName>
        <fullName evidence="3">Lipase/thioesterase family protein (AFU_orthologue AFUA_8G02590)</fullName>
    </submittedName>
</protein>
<dbReference type="Pfam" id="PF07859">
    <property type="entry name" value="Abhydrolase_3"/>
    <property type="match status" value="1"/>
</dbReference>
<dbReference type="HOGENOM" id="CLU_042179_3_0_1"/>
<dbReference type="PANTHER" id="PTHR48081:SF21">
    <property type="entry name" value="LIPASE_THIOESTERASE FAMILY PROTEIN (AFU_ORTHOLOGUE AFUA_8G02590)"/>
    <property type="match status" value="1"/>
</dbReference>
<evidence type="ECO:0000256" key="1">
    <source>
        <dbReference type="ARBA" id="ARBA00022801"/>
    </source>
</evidence>
<dbReference type="SUPFAM" id="SSF53474">
    <property type="entry name" value="alpha/beta-Hydrolases"/>
    <property type="match status" value="1"/>
</dbReference>